<protein>
    <submittedName>
        <fullName evidence="2">Uncharacterized protein</fullName>
    </submittedName>
</protein>
<reference evidence="2" key="1">
    <citation type="submission" date="2018-05" db="EMBL/GenBank/DDBJ databases">
        <authorList>
            <person name="Lanie J.A."/>
            <person name="Ng W.-L."/>
            <person name="Kazmierczak K.M."/>
            <person name="Andrzejewski T.M."/>
            <person name="Davidsen T.M."/>
            <person name="Wayne K.J."/>
            <person name="Tettelin H."/>
            <person name="Glass J.I."/>
            <person name="Rusch D."/>
            <person name="Podicherti R."/>
            <person name="Tsui H.-C.T."/>
            <person name="Winkler M.E."/>
        </authorList>
    </citation>
    <scope>NUCLEOTIDE SEQUENCE</scope>
</reference>
<dbReference type="EMBL" id="UINC01057154">
    <property type="protein sequence ID" value="SVB78010.1"/>
    <property type="molecule type" value="Genomic_DNA"/>
</dbReference>
<keyword evidence="1" id="KW-0472">Membrane</keyword>
<keyword evidence="1" id="KW-0812">Transmembrane</keyword>
<organism evidence="2">
    <name type="scientific">marine metagenome</name>
    <dbReference type="NCBI Taxonomy" id="408172"/>
    <lineage>
        <taxon>unclassified sequences</taxon>
        <taxon>metagenomes</taxon>
        <taxon>ecological metagenomes</taxon>
    </lineage>
</organism>
<keyword evidence="1" id="KW-1133">Transmembrane helix</keyword>
<proteinExistence type="predicted"/>
<evidence type="ECO:0000256" key="1">
    <source>
        <dbReference type="SAM" id="Phobius"/>
    </source>
</evidence>
<accession>A0A382GSC6</accession>
<name>A0A382GSC6_9ZZZZ</name>
<sequence>MIYGSGFSIAVLYEEWMYFLEEGFVAWLLFGWIVPFFRATDWPLSLYQELMS</sequence>
<evidence type="ECO:0000313" key="2">
    <source>
        <dbReference type="EMBL" id="SVB78010.1"/>
    </source>
</evidence>
<feature type="transmembrane region" description="Helical" evidence="1">
    <location>
        <begin position="16"/>
        <end position="37"/>
    </location>
</feature>
<dbReference type="AlphaFoldDB" id="A0A382GSC6"/>
<gene>
    <name evidence="2" type="ORF">METZ01_LOCUS230864</name>
</gene>